<feature type="transmembrane region" description="Helical" evidence="1">
    <location>
        <begin position="194"/>
        <end position="223"/>
    </location>
</feature>
<organism evidence="2 3">
    <name type="scientific">Mycena alexandri</name>
    <dbReference type="NCBI Taxonomy" id="1745969"/>
    <lineage>
        <taxon>Eukaryota</taxon>
        <taxon>Fungi</taxon>
        <taxon>Dikarya</taxon>
        <taxon>Basidiomycota</taxon>
        <taxon>Agaricomycotina</taxon>
        <taxon>Agaricomycetes</taxon>
        <taxon>Agaricomycetidae</taxon>
        <taxon>Agaricales</taxon>
        <taxon>Marasmiineae</taxon>
        <taxon>Mycenaceae</taxon>
        <taxon>Mycena</taxon>
    </lineage>
</organism>
<proteinExistence type="predicted"/>
<keyword evidence="1" id="KW-1133">Transmembrane helix</keyword>
<sequence>MSNVTAGVCANTDISGIGIRVATYAQNILSFVPAFYAILDNGTVSSSELRFIKDQSTNILLTAFGLLISTIVQAIDSQGLDNYHVALVLNLSWMNNTSTFIYLLLLVHRAIWQSDVEHRKWTCGAVRKKLSSWLTLPTLVGSLHLTLMAGVGIWLWANPGRFGTSAECLEEFTLPPSISVLGHNTFFSSSLLRIISLVIYAIVTIPGINLIAPMLFLSGPYLVLKREDSERRARWSYRCLVFALFMLLVINIIFVVDTELAISRNEFRQAGQDNVWTLGQVLALLLVVLPLRSLLEYLWSSTGLGAHFGKTKLGTAMKGFRGGPDRDTINAIEMGEGDPWGKVRNWMSTIGDTPVKPGLSWMYLAARDGQADVVHFLLGNIPDINEITHRKPPCIMRR</sequence>
<reference evidence="2" key="1">
    <citation type="submission" date="2023-03" db="EMBL/GenBank/DDBJ databases">
        <title>Massive genome expansion in bonnet fungi (Mycena s.s.) driven by repeated elements and novel gene families across ecological guilds.</title>
        <authorList>
            <consortium name="Lawrence Berkeley National Laboratory"/>
            <person name="Harder C.B."/>
            <person name="Miyauchi S."/>
            <person name="Viragh M."/>
            <person name="Kuo A."/>
            <person name="Thoen E."/>
            <person name="Andreopoulos B."/>
            <person name="Lu D."/>
            <person name="Skrede I."/>
            <person name="Drula E."/>
            <person name="Henrissat B."/>
            <person name="Morin E."/>
            <person name="Kohler A."/>
            <person name="Barry K."/>
            <person name="LaButti K."/>
            <person name="Morin E."/>
            <person name="Salamov A."/>
            <person name="Lipzen A."/>
            <person name="Mereny Z."/>
            <person name="Hegedus B."/>
            <person name="Baldrian P."/>
            <person name="Stursova M."/>
            <person name="Weitz H."/>
            <person name="Taylor A."/>
            <person name="Grigoriev I.V."/>
            <person name="Nagy L.G."/>
            <person name="Martin F."/>
            <person name="Kauserud H."/>
        </authorList>
    </citation>
    <scope>NUCLEOTIDE SEQUENCE</scope>
    <source>
        <strain evidence="2">CBHHK200</strain>
    </source>
</reference>
<protein>
    <submittedName>
        <fullName evidence="2">Uncharacterized protein</fullName>
    </submittedName>
</protein>
<dbReference type="AlphaFoldDB" id="A0AAD6TCF9"/>
<feature type="transmembrane region" description="Helical" evidence="1">
    <location>
        <begin position="87"/>
        <end position="112"/>
    </location>
</feature>
<gene>
    <name evidence="2" type="ORF">C8F04DRAFT_157581</name>
</gene>
<feature type="transmembrane region" description="Helical" evidence="1">
    <location>
        <begin position="276"/>
        <end position="295"/>
    </location>
</feature>
<evidence type="ECO:0000313" key="2">
    <source>
        <dbReference type="EMBL" id="KAJ7041397.1"/>
    </source>
</evidence>
<name>A0AAD6TCF9_9AGAR</name>
<dbReference type="EMBL" id="JARJCM010000017">
    <property type="protein sequence ID" value="KAJ7041397.1"/>
    <property type="molecule type" value="Genomic_DNA"/>
</dbReference>
<feature type="transmembrane region" description="Helical" evidence="1">
    <location>
        <begin position="235"/>
        <end position="256"/>
    </location>
</feature>
<keyword evidence="1" id="KW-0812">Transmembrane</keyword>
<feature type="transmembrane region" description="Helical" evidence="1">
    <location>
        <begin position="57"/>
        <end position="75"/>
    </location>
</feature>
<accession>A0AAD6TCF9</accession>
<feature type="transmembrane region" description="Helical" evidence="1">
    <location>
        <begin position="133"/>
        <end position="157"/>
    </location>
</feature>
<keyword evidence="3" id="KW-1185">Reference proteome</keyword>
<evidence type="ECO:0000256" key="1">
    <source>
        <dbReference type="SAM" id="Phobius"/>
    </source>
</evidence>
<evidence type="ECO:0000313" key="3">
    <source>
        <dbReference type="Proteomes" id="UP001218188"/>
    </source>
</evidence>
<keyword evidence="1" id="KW-0472">Membrane</keyword>
<comment type="caution">
    <text evidence="2">The sequence shown here is derived from an EMBL/GenBank/DDBJ whole genome shotgun (WGS) entry which is preliminary data.</text>
</comment>
<dbReference type="Proteomes" id="UP001218188">
    <property type="component" value="Unassembled WGS sequence"/>
</dbReference>